<dbReference type="InterPro" id="IPR044880">
    <property type="entry name" value="NCX_ion-bd_dom_sf"/>
</dbReference>
<evidence type="ECO:0000259" key="8">
    <source>
        <dbReference type="Pfam" id="PF01699"/>
    </source>
</evidence>
<feature type="transmembrane region" description="Helical" evidence="7">
    <location>
        <begin position="40"/>
        <end position="60"/>
    </location>
</feature>
<evidence type="ECO:0000313" key="9">
    <source>
        <dbReference type="EMBL" id="CAB4343758.1"/>
    </source>
</evidence>
<reference evidence="9" key="1">
    <citation type="submission" date="2020-05" db="EMBL/GenBank/DDBJ databases">
        <authorList>
            <person name="Chiriac C."/>
            <person name="Salcher M."/>
            <person name="Ghai R."/>
            <person name="Kavagutti S V."/>
        </authorList>
    </citation>
    <scope>NUCLEOTIDE SEQUENCE</scope>
</reference>
<keyword evidence="3 7" id="KW-0812">Transmembrane</keyword>
<feature type="transmembrane region" description="Helical" evidence="7">
    <location>
        <begin position="141"/>
        <end position="164"/>
    </location>
</feature>
<dbReference type="PANTHER" id="PTHR31503:SF22">
    <property type="entry name" value="VACUOLAR CALCIUM ION TRANSPORTER"/>
    <property type="match status" value="1"/>
</dbReference>
<dbReference type="AlphaFoldDB" id="A0A6J5ZQS9"/>
<evidence type="ECO:0000256" key="2">
    <source>
        <dbReference type="ARBA" id="ARBA00022448"/>
    </source>
</evidence>
<proteinExistence type="predicted"/>
<name>A0A6J5ZQS9_9ZZZZ</name>
<organism evidence="9">
    <name type="scientific">freshwater metagenome</name>
    <dbReference type="NCBI Taxonomy" id="449393"/>
    <lineage>
        <taxon>unclassified sequences</taxon>
        <taxon>metagenomes</taxon>
        <taxon>ecological metagenomes</taxon>
    </lineage>
</organism>
<keyword evidence="4 7" id="KW-1133">Transmembrane helix</keyword>
<keyword evidence="5" id="KW-0406">Ion transport</keyword>
<feature type="domain" description="Sodium/calcium exchanger membrane region" evidence="8">
    <location>
        <begin position="45"/>
        <end position="189"/>
    </location>
</feature>
<keyword evidence="6 7" id="KW-0472">Membrane</keyword>
<accession>A0A6J5ZQS9</accession>
<gene>
    <name evidence="9" type="ORF">UFOPK3770_01213</name>
</gene>
<feature type="transmembrane region" description="Helical" evidence="7">
    <location>
        <begin position="80"/>
        <end position="101"/>
    </location>
</feature>
<evidence type="ECO:0000256" key="4">
    <source>
        <dbReference type="ARBA" id="ARBA00022989"/>
    </source>
</evidence>
<feature type="transmembrane region" description="Helical" evidence="7">
    <location>
        <begin position="113"/>
        <end position="135"/>
    </location>
</feature>
<dbReference type="GO" id="GO:0016020">
    <property type="term" value="C:membrane"/>
    <property type="evidence" value="ECO:0007669"/>
    <property type="project" value="InterPro"/>
</dbReference>
<dbReference type="EMBL" id="CAESAJ010000175">
    <property type="protein sequence ID" value="CAB4343758.1"/>
    <property type="molecule type" value="Genomic_DNA"/>
</dbReference>
<keyword evidence="2" id="KW-0813">Transport</keyword>
<dbReference type="GO" id="GO:0006874">
    <property type="term" value="P:intracellular calcium ion homeostasis"/>
    <property type="evidence" value="ECO:0007669"/>
    <property type="project" value="TreeGrafter"/>
</dbReference>
<dbReference type="GO" id="GO:0012505">
    <property type="term" value="C:endomembrane system"/>
    <property type="evidence" value="ECO:0007669"/>
    <property type="project" value="UniProtKB-SubCell"/>
</dbReference>
<evidence type="ECO:0000256" key="5">
    <source>
        <dbReference type="ARBA" id="ARBA00023065"/>
    </source>
</evidence>
<evidence type="ECO:0000256" key="7">
    <source>
        <dbReference type="SAM" id="Phobius"/>
    </source>
</evidence>
<dbReference type="Gene3D" id="1.20.1420.30">
    <property type="entry name" value="NCX, central ion-binding region"/>
    <property type="match status" value="1"/>
</dbReference>
<dbReference type="Pfam" id="PF01699">
    <property type="entry name" value="Na_Ca_ex"/>
    <property type="match status" value="1"/>
</dbReference>
<evidence type="ECO:0000256" key="6">
    <source>
        <dbReference type="ARBA" id="ARBA00023136"/>
    </source>
</evidence>
<protein>
    <submittedName>
        <fullName evidence="9">Unannotated protein</fullName>
    </submittedName>
</protein>
<dbReference type="InterPro" id="IPR004837">
    <property type="entry name" value="NaCa_Exmemb"/>
</dbReference>
<dbReference type="InterPro" id="IPR004713">
    <property type="entry name" value="CaH_exchang"/>
</dbReference>
<dbReference type="PANTHER" id="PTHR31503">
    <property type="entry name" value="VACUOLAR CALCIUM ION TRANSPORTER"/>
    <property type="match status" value="1"/>
</dbReference>
<dbReference type="GO" id="GO:0015369">
    <property type="term" value="F:calcium:proton antiporter activity"/>
    <property type="evidence" value="ECO:0007669"/>
    <property type="project" value="TreeGrafter"/>
</dbReference>
<evidence type="ECO:0000256" key="1">
    <source>
        <dbReference type="ARBA" id="ARBA00004127"/>
    </source>
</evidence>
<feature type="transmembrane region" description="Helical" evidence="7">
    <location>
        <begin position="171"/>
        <end position="190"/>
    </location>
</feature>
<comment type="subcellular location">
    <subcellularLocation>
        <location evidence="1">Endomembrane system</location>
        <topology evidence="1">Multi-pass membrane protein</topology>
    </subcellularLocation>
</comment>
<evidence type="ECO:0000256" key="3">
    <source>
        <dbReference type="ARBA" id="ARBA00022692"/>
    </source>
</evidence>
<sequence>MLTLFLLSLPETIQRGKGNPLSGTTQAIAAKVEASRIGNWPLALAISMLLISAVAAAFVSEWFVASLTPAMDTMNISPTFAGLIIVAIAGNAVENFVGITLSAKNQSEYAIQIILQSPVQVAMIVTPAVVLLAPLVGAATFTLVLSPMLLAVLFMSILATAIVVEDGDSTWFEGAVLIGLYLAIACSFWWG</sequence>